<comment type="caution">
    <text evidence="6">The sequence shown here is derived from an EMBL/GenBank/DDBJ whole genome shotgun (WGS) entry which is preliminary data.</text>
</comment>
<dbReference type="Pfam" id="PF00700">
    <property type="entry name" value="Flagellin_C"/>
    <property type="match status" value="1"/>
</dbReference>
<dbReference type="EMBL" id="JACIDW010000013">
    <property type="protein sequence ID" value="MBB3966036.1"/>
    <property type="molecule type" value="Genomic_DNA"/>
</dbReference>
<keyword evidence="6" id="KW-0282">Flagellum</keyword>
<dbReference type="Pfam" id="PF00669">
    <property type="entry name" value="Flagellin_N"/>
    <property type="match status" value="1"/>
</dbReference>
<evidence type="ECO:0000256" key="3">
    <source>
        <dbReference type="RuleBase" id="RU362073"/>
    </source>
</evidence>
<sequence length="326" mass="34400">MTSIVTNTSASIALQTLRSVNSSLSETQRQVSSGLRVGKAADNAAYWSVATTMRSDNKAVSAVQDALGLSGAILDTTYEAIASSIDVMSEMKAKLVTAYEDGVDKTKVNEELTQLKGQLTATLAAASFNGQNWLSWNSSVDSADKQIVTSFIRNNDGTVELGTVSYAINTPPPRTDTDVQYFVDNGGSGEYGILSSEAFAVQAGSAKNYVVLKGATAPATATDLAINNSTTSAELDDMLSTLEGMTKQMTKVASDIGSLSRTVDRQNDFASKLSDSIDSGIGRLVDADMEEQSSRLSALQTQQQLAVQSLSIANSAPRNILSLFQG</sequence>
<dbReference type="GO" id="GO:0009288">
    <property type="term" value="C:bacterial-type flagellum"/>
    <property type="evidence" value="ECO:0007669"/>
    <property type="project" value="UniProtKB-SubCell"/>
</dbReference>
<dbReference type="SUPFAM" id="SSF64518">
    <property type="entry name" value="Phase 1 flagellin"/>
    <property type="match status" value="1"/>
</dbReference>
<dbReference type="RefSeq" id="WP_183901541.1">
    <property type="nucleotide sequence ID" value="NZ_JACIDW010000013.1"/>
</dbReference>
<dbReference type="Gene3D" id="1.20.1330.10">
    <property type="entry name" value="f41 fragment of flagellin, N-terminal domain"/>
    <property type="match status" value="1"/>
</dbReference>
<dbReference type="PANTHER" id="PTHR42792">
    <property type="entry name" value="FLAGELLIN"/>
    <property type="match status" value="1"/>
</dbReference>
<dbReference type="GO" id="GO:0005198">
    <property type="term" value="F:structural molecule activity"/>
    <property type="evidence" value="ECO:0007669"/>
    <property type="project" value="UniProtKB-UniRule"/>
</dbReference>
<protein>
    <recommendedName>
        <fullName evidence="3">Flagellin</fullName>
    </recommendedName>
</protein>
<proteinExistence type="inferred from homology"/>
<evidence type="ECO:0000256" key="1">
    <source>
        <dbReference type="ARBA" id="ARBA00005709"/>
    </source>
</evidence>
<dbReference type="InterPro" id="IPR001492">
    <property type="entry name" value="Flagellin"/>
</dbReference>
<name>A0A7W6D0K9_9HYPH</name>
<comment type="function">
    <text evidence="3">Flagellin is the subunit protein which polymerizes to form the filaments of bacterial flagella.</text>
</comment>
<evidence type="ECO:0000256" key="2">
    <source>
        <dbReference type="ARBA" id="ARBA00023143"/>
    </source>
</evidence>
<accession>A0A7W6D0K9</accession>
<gene>
    <name evidence="6" type="ORF">GGQ67_003717</name>
</gene>
<dbReference type="InterPro" id="IPR046358">
    <property type="entry name" value="Flagellin_C"/>
</dbReference>
<keyword evidence="6" id="KW-0969">Cilium</keyword>
<keyword evidence="2 3" id="KW-0975">Bacterial flagellum</keyword>
<keyword evidence="7" id="KW-1185">Reference proteome</keyword>
<evidence type="ECO:0000259" key="5">
    <source>
        <dbReference type="Pfam" id="PF00700"/>
    </source>
</evidence>
<evidence type="ECO:0000313" key="7">
    <source>
        <dbReference type="Proteomes" id="UP000582090"/>
    </source>
</evidence>
<comment type="subcellular location">
    <subcellularLocation>
        <location evidence="3">Secreted</location>
    </subcellularLocation>
    <subcellularLocation>
        <location evidence="3">Bacterial flagellum</location>
    </subcellularLocation>
</comment>
<evidence type="ECO:0000259" key="4">
    <source>
        <dbReference type="Pfam" id="PF00669"/>
    </source>
</evidence>
<dbReference type="AlphaFoldDB" id="A0A7W6D0K9"/>
<dbReference type="PANTHER" id="PTHR42792:SF2">
    <property type="entry name" value="FLAGELLIN"/>
    <property type="match status" value="1"/>
</dbReference>
<keyword evidence="6" id="KW-0966">Cell projection</keyword>
<evidence type="ECO:0000313" key="6">
    <source>
        <dbReference type="EMBL" id="MBB3966036.1"/>
    </source>
</evidence>
<reference evidence="6 7" key="1">
    <citation type="submission" date="2020-08" db="EMBL/GenBank/DDBJ databases">
        <title>Genomic Encyclopedia of Type Strains, Phase IV (KMG-IV): sequencing the most valuable type-strain genomes for metagenomic binning, comparative biology and taxonomic classification.</title>
        <authorList>
            <person name="Goeker M."/>
        </authorList>
    </citation>
    <scope>NUCLEOTIDE SEQUENCE [LARGE SCALE GENOMIC DNA]</scope>
    <source>
        <strain evidence="6 7">DSM 26575</strain>
    </source>
</reference>
<keyword evidence="3" id="KW-0964">Secreted</keyword>
<comment type="similarity">
    <text evidence="1 3">Belongs to the bacterial flagellin family.</text>
</comment>
<feature type="domain" description="Flagellin N-terminal" evidence="4">
    <location>
        <begin position="4"/>
        <end position="135"/>
    </location>
</feature>
<dbReference type="InterPro" id="IPR001029">
    <property type="entry name" value="Flagellin_N"/>
</dbReference>
<organism evidence="6 7">
    <name type="scientific">Rhizobium metallidurans</name>
    <dbReference type="NCBI Taxonomy" id="1265931"/>
    <lineage>
        <taxon>Bacteria</taxon>
        <taxon>Pseudomonadati</taxon>
        <taxon>Pseudomonadota</taxon>
        <taxon>Alphaproteobacteria</taxon>
        <taxon>Hyphomicrobiales</taxon>
        <taxon>Rhizobiaceae</taxon>
        <taxon>Rhizobium/Agrobacterium group</taxon>
        <taxon>Rhizobium</taxon>
    </lineage>
</organism>
<feature type="domain" description="Flagellin C-terminal" evidence="5">
    <location>
        <begin position="241"/>
        <end position="324"/>
    </location>
</feature>
<dbReference type="Proteomes" id="UP000582090">
    <property type="component" value="Unassembled WGS sequence"/>
</dbReference>
<dbReference type="GO" id="GO:0005576">
    <property type="term" value="C:extracellular region"/>
    <property type="evidence" value="ECO:0007669"/>
    <property type="project" value="UniProtKB-SubCell"/>
</dbReference>